<dbReference type="PANTHER" id="PTHR43301">
    <property type="entry name" value="ARABINAN ENDO-1,5-ALPHA-L-ARABINOSIDASE"/>
    <property type="match status" value="1"/>
</dbReference>
<dbReference type="CDD" id="cd08983">
    <property type="entry name" value="GH43_Bt3655-like"/>
    <property type="match status" value="1"/>
</dbReference>
<protein>
    <submittedName>
        <fullName evidence="1">1,4-beta-xylanase</fullName>
    </submittedName>
</protein>
<dbReference type="Gene3D" id="2.115.10.20">
    <property type="entry name" value="Glycosyl hydrolase domain, family 43"/>
    <property type="match status" value="1"/>
</dbReference>
<dbReference type="OrthoDB" id="9758923at2"/>
<keyword evidence="1" id="KW-0326">Glycosidase</keyword>
<organism evidence="1 2">
    <name type="scientific">Bifidobacterium catenulatum PV20-2</name>
    <dbReference type="NCBI Taxonomy" id="1447716"/>
    <lineage>
        <taxon>Bacteria</taxon>
        <taxon>Bacillati</taxon>
        <taxon>Actinomycetota</taxon>
        <taxon>Actinomycetes</taxon>
        <taxon>Bifidobacteriales</taxon>
        <taxon>Bifidobacteriaceae</taxon>
        <taxon>Bifidobacterium</taxon>
    </lineage>
</organism>
<dbReference type="AlphaFoldDB" id="A0A0A7I1Q7"/>
<dbReference type="RefSeq" id="WP_039196777.1">
    <property type="nucleotide sequence ID" value="NZ_CP007456.1"/>
</dbReference>
<dbReference type="KEGG" id="bka:AH68_00895"/>
<dbReference type="SUPFAM" id="SSF75005">
    <property type="entry name" value="Arabinanase/levansucrase/invertase"/>
    <property type="match status" value="1"/>
</dbReference>
<keyword evidence="1" id="KW-0119">Carbohydrate metabolism</keyword>
<accession>A0A0A7I1Q7</accession>
<dbReference type="HOGENOM" id="CLU_010779_0_0_11"/>
<dbReference type="EMBL" id="CP007456">
    <property type="protein sequence ID" value="AIZ13811.1"/>
    <property type="molecule type" value="Genomic_DNA"/>
</dbReference>
<evidence type="ECO:0000313" key="2">
    <source>
        <dbReference type="Proteomes" id="UP000030625"/>
    </source>
</evidence>
<dbReference type="STRING" id="1447716.AH68_00895"/>
<proteinExistence type="predicted"/>
<keyword evidence="1" id="KW-0378">Hydrolase</keyword>
<dbReference type="GO" id="GO:0045493">
    <property type="term" value="P:xylan catabolic process"/>
    <property type="evidence" value="ECO:0007669"/>
    <property type="project" value="UniProtKB-KW"/>
</dbReference>
<dbReference type="InterPro" id="IPR023296">
    <property type="entry name" value="Glyco_hydro_beta-prop_sf"/>
</dbReference>
<reference evidence="1 2" key="1">
    <citation type="journal article" date="2015" name="Genome Announc.">
        <title>Complete and Assembled Genome Sequence of Bifidobacterium kashiwanohense PV20-2, Isolated from the Feces of an Anemic Kenyan Infant.</title>
        <authorList>
            <person name="Vazquez-Gutierrez P."/>
            <person name="Lacroix C."/>
            <person name="Chassard C."/>
            <person name="Klumpp J."/>
            <person name="Jans C."/>
            <person name="Stevens M.J."/>
        </authorList>
    </citation>
    <scope>NUCLEOTIDE SEQUENCE [LARGE SCALE GENOMIC DNA]</scope>
    <source>
        <strain evidence="1 2">PV20-2</strain>
    </source>
</reference>
<dbReference type="Proteomes" id="UP000030625">
    <property type="component" value="Chromosome"/>
</dbReference>
<sequence>MSDCTNDPYAYLLVHFLEDPDGYAERIYLDVSDGDNPHRWIPLNGGRPVLTSDIGTTGVRDPHIIRNLQTGMWYIIATDLRVFGGDNGGWYEWSHHASTNLIVWQSPDLLHWEGPRMLDVSQRADGTHMQLGMAWACECLWVPDYYPEEYEGDRGAFVMYWSSTVFDDADTAHDDNSVTSSVLWGATTDFTQDTFEFGGVLIDTGGDSIDTTMVQRQLPDGGLRTYRITKDNSFGNGIWMDYTDARRWWESDTQWHVIQRHIGANYVEDGNPGGVEGPAVFANHHNNGGPDDEWYLFVDVIPSIGYKPMSTKDLDTGWHPLNAADYFLSPHTKHGGVASLTREEYERLIQVL</sequence>
<dbReference type="GO" id="GO:0016798">
    <property type="term" value="F:hydrolase activity, acting on glycosyl bonds"/>
    <property type="evidence" value="ECO:0007669"/>
    <property type="project" value="UniProtKB-KW"/>
</dbReference>
<keyword evidence="1" id="KW-0858">Xylan degradation</keyword>
<name>A0A0A7I1Q7_9BIFI</name>
<keyword evidence="1" id="KW-0624">Polysaccharide degradation</keyword>
<gene>
    <name evidence="1" type="ORF">AH68_00895</name>
</gene>
<evidence type="ECO:0000313" key="1">
    <source>
        <dbReference type="EMBL" id="AIZ13811.1"/>
    </source>
</evidence>
<dbReference type="InterPro" id="IPR050727">
    <property type="entry name" value="GH43_arabinanases"/>
</dbReference>
<dbReference type="PANTHER" id="PTHR43301:SF3">
    <property type="entry name" value="ARABINAN ENDO-1,5-ALPHA-L-ARABINOSIDASE A-RELATED"/>
    <property type="match status" value="1"/>
</dbReference>